<comment type="caution">
    <text evidence="1">The sequence shown here is derived from an EMBL/GenBank/DDBJ whole genome shotgun (WGS) entry which is preliminary data.</text>
</comment>
<name>A0A7J9PHF9_METMI</name>
<dbReference type="AlphaFoldDB" id="A0A7J9PHF9"/>
<gene>
    <name evidence="1" type="ORF">HNP91_001791</name>
</gene>
<organism evidence="1 2">
    <name type="scientific">Methanococcus maripaludis</name>
    <name type="common">Methanococcus deltae</name>
    <dbReference type="NCBI Taxonomy" id="39152"/>
    <lineage>
        <taxon>Archaea</taxon>
        <taxon>Methanobacteriati</taxon>
        <taxon>Methanobacteriota</taxon>
        <taxon>Methanomada group</taxon>
        <taxon>Methanococci</taxon>
        <taxon>Methanococcales</taxon>
        <taxon>Methanococcaceae</taxon>
        <taxon>Methanococcus</taxon>
    </lineage>
</organism>
<evidence type="ECO:0000313" key="2">
    <source>
        <dbReference type="Proteomes" id="UP000568063"/>
    </source>
</evidence>
<protein>
    <submittedName>
        <fullName evidence="1">Uncharacterized protein</fullName>
    </submittedName>
</protein>
<proteinExistence type="predicted"/>
<evidence type="ECO:0000313" key="1">
    <source>
        <dbReference type="EMBL" id="MBA2860959.1"/>
    </source>
</evidence>
<reference evidence="1 2" key="1">
    <citation type="submission" date="2020-07" db="EMBL/GenBank/DDBJ databases">
        <title>Genomic Encyclopedia of Type Strains, Phase IV (KMG-V): Genome sequencing to study the core and pangenomes of soil and plant-associated prokaryotes.</title>
        <authorList>
            <person name="Whitman W."/>
        </authorList>
    </citation>
    <scope>NUCLEOTIDE SEQUENCE [LARGE SCALE GENOMIC DNA]</scope>
    <source>
        <strain evidence="1 2">C9</strain>
    </source>
</reference>
<sequence length="86" mass="9956">MEEYELATISQEELCKIGFDLSAFLDRLCEECPEREMSTHGRDIEEIFKPIEQNEEEKNGIERDIGIAIAGVLRERGIDIGYDLYE</sequence>
<dbReference type="Proteomes" id="UP000568063">
    <property type="component" value="Unassembled WGS sequence"/>
</dbReference>
<dbReference type="RefSeq" id="WP_181522077.1">
    <property type="nucleotide sequence ID" value="NZ_JACDUM010000004.1"/>
</dbReference>
<accession>A0A7J9PHF9</accession>
<dbReference type="EMBL" id="JACDUM010000004">
    <property type="protein sequence ID" value="MBA2860959.1"/>
    <property type="molecule type" value="Genomic_DNA"/>
</dbReference>